<evidence type="ECO:0000259" key="5">
    <source>
        <dbReference type="SMART" id="SM00849"/>
    </source>
</evidence>
<evidence type="ECO:0000256" key="2">
    <source>
        <dbReference type="ARBA" id="ARBA00022723"/>
    </source>
</evidence>
<dbReference type="InterPro" id="IPR051013">
    <property type="entry name" value="MBL_superfamily_lactonases"/>
</dbReference>
<dbReference type="InterPro" id="IPR036866">
    <property type="entry name" value="RibonucZ/Hydroxyglut_hydro"/>
</dbReference>
<dbReference type="SUPFAM" id="SSF56281">
    <property type="entry name" value="Metallo-hydrolase/oxidoreductase"/>
    <property type="match status" value="1"/>
</dbReference>
<keyword evidence="2" id="KW-0479">Metal-binding</keyword>
<proteinExistence type="inferred from homology"/>
<evidence type="ECO:0000313" key="7">
    <source>
        <dbReference type="Proteomes" id="UP000249590"/>
    </source>
</evidence>
<keyword evidence="3 6" id="KW-0378">Hydrolase</keyword>
<comment type="caution">
    <text evidence="6">The sequence shown here is derived from an EMBL/GenBank/DDBJ whole genome shotgun (WGS) entry which is preliminary data.</text>
</comment>
<dbReference type="Proteomes" id="UP000249590">
    <property type="component" value="Unassembled WGS sequence"/>
</dbReference>
<evidence type="ECO:0000256" key="1">
    <source>
        <dbReference type="ARBA" id="ARBA00007749"/>
    </source>
</evidence>
<dbReference type="GO" id="GO:0046872">
    <property type="term" value="F:metal ion binding"/>
    <property type="evidence" value="ECO:0007669"/>
    <property type="project" value="UniProtKB-KW"/>
</dbReference>
<feature type="domain" description="Metallo-beta-lactamase" evidence="5">
    <location>
        <begin position="52"/>
        <end position="261"/>
    </location>
</feature>
<sequence length="282" mass="30336">MTATLTRIVDLDPFPLPASMLFPGRDLAELAPYRDVLAPDHVDFEAEAILLGVQSWLVRSAGLTVLVDTCVGEHKARPARADWHQRSATQYLANLAAAGVAPEEVDVVLCTHLHADHVGWNTRLVDGRWVPTFPNARYLIGRTELAHWAAVNGSNPAGAYADSVLPVVEAGLVDAVEDGYEIASGLTLMPHPGHTPGQVGLRFAGPHGPTVICGDAIHSPLQVYRPEWSSGFCVDPGLAIASRVALLEDAADRGTCLLPAHLRRWTGMRIRAEGDAFVPDFL</sequence>
<dbReference type="RefSeq" id="WP_111351604.1">
    <property type="nucleotide sequence ID" value="NZ_QHHQ01000008.1"/>
</dbReference>
<dbReference type="CDD" id="cd16277">
    <property type="entry name" value="metallo-hydrolase-like_MBL-fold"/>
    <property type="match status" value="1"/>
</dbReference>
<evidence type="ECO:0000313" key="6">
    <source>
        <dbReference type="EMBL" id="RAH97758.1"/>
    </source>
</evidence>
<comment type="similarity">
    <text evidence="1">Belongs to the metallo-beta-lactamase superfamily.</text>
</comment>
<dbReference type="PANTHER" id="PTHR42978:SF6">
    <property type="entry name" value="QUORUM-QUENCHING LACTONASE YTNP-RELATED"/>
    <property type="match status" value="1"/>
</dbReference>
<dbReference type="SMART" id="SM00849">
    <property type="entry name" value="Lactamase_B"/>
    <property type="match status" value="1"/>
</dbReference>
<dbReference type="Gene3D" id="3.60.15.10">
    <property type="entry name" value="Ribonuclease Z/Hydroxyacylglutathione hydrolase-like"/>
    <property type="match status" value="1"/>
</dbReference>
<organism evidence="6 7">
    <name type="scientific">Acuticoccus sediminis</name>
    <dbReference type="NCBI Taxonomy" id="2184697"/>
    <lineage>
        <taxon>Bacteria</taxon>
        <taxon>Pseudomonadati</taxon>
        <taxon>Pseudomonadota</taxon>
        <taxon>Alphaproteobacteria</taxon>
        <taxon>Hyphomicrobiales</taxon>
        <taxon>Amorphaceae</taxon>
        <taxon>Acuticoccus</taxon>
    </lineage>
</organism>
<dbReference type="AlphaFoldDB" id="A0A8B2NFI1"/>
<dbReference type="Pfam" id="PF00753">
    <property type="entry name" value="Lactamase_B"/>
    <property type="match status" value="1"/>
</dbReference>
<dbReference type="InterPro" id="IPR001279">
    <property type="entry name" value="Metallo-B-lactamas"/>
</dbReference>
<reference evidence="6 7" key="1">
    <citation type="submission" date="2018-05" db="EMBL/GenBank/DDBJ databases">
        <title>Acuticoccus sediminis sp. nov., isolated from deep-sea sediment of Indian Ocean.</title>
        <authorList>
            <person name="Liu X."/>
            <person name="Lai Q."/>
            <person name="Du Y."/>
            <person name="Sun F."/>
            <person name="Zhang X."/>
            <person name="Wang S."/>
            <person name="Shao Z."/>
        </authorList>
    </citation>
    <scope>NUCLEOTIDE SEQUENCE [LARGE SCALE GENOMIC DNA]</scope>
    <source>
        <strain evidence="6 7">PTG4-2</strain>
    </source>
</reference>
<dbReference type="EMBL" id="QHHQ01000008">
    <property type="protein sequence ID" value="RAH97758.1"/>
    <property type="molecule type" value="Genomic_DNA"/>
</dbReference>
<evidence type="ECO:0000256" key="3">
    <source>
        <dbReference type="ARBA" id="ARBA00022801"/>
    </source>
</evidence>
<keyword evidence="7" id="KW-1185">Reference proteome</keyword>
<dbReference type="GO" id="GO:0016787">
    <property type="term" value="F:hydrolase activity"/>
    <property type="evidence" value="ECO:0007669"/>
    <property type="project" value="UniProtKB-KW"/>
</dbReference>
<keyword evidence="4" id="KW-0862">Zinc</keyword>
<evidence type="ECO:0000256" key="4">
    <source>
        <dbReference type="ARBA" id="ARBA00022833"/>
    </source>
</evidence>
<accession>A0A8B2NFI1</accession>
<dbReference type="OrthoDB" id="9773738at2"/>
<dbReference type="PANTHER" id="PTHR42978">
    <property type="entry name" value="QUORUM-QUENCHING LACTONASE YTNP-RELATED-RELATED"/>
    <property type="match status" value="1"/>
</dbReference>
<gene>
    <name evidence="6" type="ORF">DLJ53_28375</name>
</gene>
<name>A0A8B2NFI1_9HYPH</name>
<protein>
    <submittedName>
        <fullName evidence="6">MBL fold metallo-hydrolase</fullName>
    </submittedName>
</protein>